<accession>A0A4U5X057</accession>
<evidence type="ECO:0000313" key="3">
    <source>
        <dbReference type="EMBL" id="TKT08020.1"/>
    </source>
</evidence>
<feature type="domain" description="UPF0261" evidence="1">
    <location>
        <begin position="3"/>
        <end position="175"/>
    </location>
</feature>
<dbReference type="Pfam" id="PF06792">
    <property type="entry name" value="UPF0261"/>
    <property type="match status" value="1"/>
</dbReference>
<dbReference type="NCBIfam" id="NF002674">
    <property type="entry name" value="PRK02399.1-2"/>
    <property type="match status" value="1"/>
</dbReference>
<protein>
    <submittedName>
        <fullName evidence="3">UPF0261 family protein</fullName>
    </submittedName>
</protein>
<dbReference type="Gene3D" id="3.40.50.12020">
    <property type="entry name" value="Uncharacterised protein family UPF0261, NN domain"/>
    <property type="match status" value="1"/>
</dbReference>
<evidence type="ECO:0000259" key="1">
    <source>
        <dbReference type="Pfam" id="PF06792"/>
    </source>
</evidence>
<dbReference type="InterPro" id="IPR008322">
    <property type="entry name" value="UPF0261"/>
</dbReference>
<dbReference type="PANTHER" id="PTHR31862">
    <property type="entry name" value="UPF0261 DOMAIN PROTEIN (AFU_ORTHOLOGUE AFUA_1G10120)"/>
    <property type="match status" value="1"/>
</dbReference>
<dbReference type="PANTHER" id="PTHR31862:SF1">
    <property type="entry name" value="UPF0261 DOMAIN PROTEIN (AFU_ORTHOLOGUE AFUA_1G10120)"/>
    <property type="match status" value="1"/>
</dbReference>
<evidence type="ECO:0000313" key="4">
    <source>
        <dbReference type="Proteomes" id="UP000308632"/>
    </source>
</evidence>
<dbReference type="EMBL" id="SZPR01000015">
    <property type="protein sequence ID" value="TKT08020.1"/>
    <property type="molecule type" value="Genomic_DNA"/>
</dbReference>
<evidence type="ECO:0000259" key="2">
    <source>
        <dbReference type="Pfam" id="PF23189"/>
    </source>
</evidence>
<comment type="caution">
    <text evidence="3">The sequence shown here is derived from an EMBL/GenBank/DDBJ whole genome shotgun (WGS) entry which is preliminary data.</text>
</comment>
<dbReference type="InterPro" id="IPR044122">
    <property type="entry name" value="UPF0261_N"/>
</dbReference>
<dbReference type="Pfam" id="PF23189">
    <property type="entry name" value="UPF0261_C"/>
    <property type="match status" value="1"/>
</dbReference>
<dbReference type="InterPro" id="IPR036052">
    <property type="entry name" value="TrpB-like_PALP_sf"/>
</dbReference>
<reference evidence="3 4" key="1">
    <citation type="submission" date="2019-04" db="EMBL/GenBank/DDBJ databases">
        <title>Streptomyces lasaliensis sp.nov., an Actinomycete isolated from soil which produces the polyether antibiotic lasalocid.</title>
        <authorList>
            <person name="Erwin G."/>
            <person name="Haber C."/>
        </authorList>
    </citation>
    <scope>NUCLEOTIDE SEQUENCE [LARGE SCALE GENOMIC DNA]</scope>
    <source>
        <strain evidence="3 4">DSM 40089</strain>
    </source>
</reference>
<feature type="domain" description="UPF0261" evidence="2">
    <location>
        <begin position="184"/>
        <end position="399"/>
    </location>
</feature>
<dbReference type="PIRSF" id="PIRSF033271">
    <property type="entry name" value="UCP033271"/>
    <property type="match status" value="1"/>
</dbReference>
<dbReference type="CDD" id="cd15488">
    <property type="entry name" value="Tm-1-like"/>
    <property type="match status" value="1"/>
</dbReference>
<dbReference type="Gene3D" id="3.40.50.12030">
    <property type="entry name" value="Uncharacterised protein family UPF0261, NC domain"/>
    <property type="match status" value="1"/>
</dbReference>
<gene>
    <name evidence="3" type="ORF">E4U92_18570</name>
</gene>
<sequence length="402" mass="41568">MAAVVVLGTLDTKTEEHFFLAEEIRRRGGDVIVVDAGIVGEPPEGVEISRHEVAARAGTSPEALAAAGNRSHAVAAMGQGAGAVLQDLHAEGRLDAVITLGGGSGTTLAGIAMNELPVGVPKLVVSTIAAGDMRPHVRGTDLTTMYAVLDIAGLNPITRRILRNAAGAIVGMAGVDAEPDTADRPLVGATMFGVTTQGVQAARRRLEENGYEVLVFHATGSGGESLETLLRTGYLKGVLDLTTTELADDLVGGVMSAGPGRLTAAAAAGIPQVVSVGALDMVNLGSPNTIAPEFRDRRLYSHATTMTLMRTTVEESAELGKRIAERLNTSTGPVEVFLPLRGISAMAVPGGPFHDAEADAALFAALKQNLNSDVPIVEIDTDINDEKFGTAMADRLIAMLAA</sequence>
<dbReference type="GO" id="GO:1901605">
    <property type="term" value="P:alpha-amino acid metabolic process"/>
    <property type="evidence" value="ECO:0007669"/>
    <property type="project" value="UniProtKB-ARBA"/>
</dbReference>
<dbReference type="InterPro" id="IPR056778">
    <property type="entry name" value="UPF0261_C"/>
</dbReference>
<dbReference type="RefSeq" id="WP_137301557.1">
    <property type="nucleotide sequence ID" value="NZ_BMVD01000008.1"/>
</dbReference>
<dbReference type="InterPro" id="IPR051353">
    <property type="entry name" value="Tobamovirus_resist_UPF0261"/>
</dbReference>
<dbReference type="AlphaFoldDB" id="A0A4U5X057"/>
<organism evidence="3 4">
    <name type="scientific">Streptomyces galbus</name>
    <dbReference type="NCBI Taxonomy" id="33898"/>
    <lineage>
        <taxon>Bacteria</taxon>
        <taxon>Bacillati</taxon>
        <taxon>Actinomycetota</taxon>
        <taxon>Actinomycetes</taxon>
        <taxon>Kitasatosporales</taxon>
        <taxon>Streptomycetaceae</taxon>
        <taxon>Streptomyces</taxon>
    </lineage>
</organism>
<dbReference type="SUPFAM" id="SSF53686">
    <property type="entry name" value="Tryptophan synthase beta subunit-like PLP-dependent enzymes"/>
    <property type="match status" value="1"/>
</dbReference>
<name>A0A4U5X057_STRGB</name>
<proteinExistence type="predicted"/>
<dbReference type="Proteomes" id="UP000308632">
    <property type="component" value="Unassembled WGS sequence"/>
</dbReference>